<feature type="signal peptide" evidence="1">
    <location>
        <begin position="1"/>
        <end position="25"/>
    </location>
</feature>
<feature type="domain" description="BPTI/Kunitz inhibitor" evidence="2">
    <location>
        <begin position="32"/>
        <end position="82"/>
    </location>
</feature>
<dbReference type="Gene3D" id="4.10.410.10">
    <property type="entry name" value="Pancreatic trypsin inhibitor Kunitz domain"/>
    <property type="match status" value="1"/>
</dbReference>
<dbReference type="InterPro" id="IPR020901">
    <property type="entry name" value="Prtase_inh_Kunz-CS"/>
</dbReference>
<evidence type="ECO:0000256" key="1">
    <source>
        <dbReference type="SAM" id="SignalP"/>
    </source>
</evidence>
<dbReference type="Pfam" id="PF00014">
    <property type="entry name" value="Kunitz_BPTI"/>
    <property type="match status" value="1"/>
</dbReference>
<organism evidence="3 4">
    <name type="scientific">Parastrongyloides trichosuri</name>
    <name type="common">Possum-specific nematode worm</name>
    <dbReference type="NCBI Taxonomy" id="131310"/>
    <lineage>
        <taxon>Eukaryota</taxon>
        <taxon>Metazoa</taxon>
        <taxon>Ecdysozoa</taxon>
        <taxon>Nematoda</taxon>
        <taxon>Chromadorea</taxon>
        <taxon>Rhabditida</taxon>
        <taxon>Tylenchina</taxon>
        <taxon>Panagrolaimomorpha</taxon>
        <taxon>Strongyloidoidea</taxon>
        <taxon>Strongyloididae</taxon>
        <taxon>Parastrongyloides</taxon>
    </lineage>
</organism>
<accession>A0A0N4ZTJ1</accession>
<sequence length="193" mass="21445">MKFKRNFIKIFFFVFFIIFVPTVTSQSNGTNCSGEKDYGTCKEKLQRFYYDSKWSTCLAFVYSGCGGNGNVFNTKSDCEHSCLPLDGSSCLGPNKQGKKIKEGRDCTTAQCEKGYVCARGAFTVECCEENDYNNMNAAYESKCPDGSDAGGVFKDYFRPTIGRTCDDLICDAGMKCVQINKDFAKCCGKSKKN</sequence>
<dbReference type="PROSITE" id="PS50279">
    <property type="entry name" value="BPTI_KUNITZ_2"/>
    <property type="match status" value="1"/>
</dbReference>
<dbReference type="InterPro" id="IPR052861">
    <property type="entry name" value="BPTI/Kunitz_domain"/>
</dbReference>
<dbReference type="PANTHER" id="PTHR47248:SF8">
    <property type="entry name" value="BPTI_KUNITZ INHIBITOR DOMAIN-CONTAINING PROTEIN-RELATED"/>
    <property type="match status" value="1"/>
</dbReference>
<feature type="chain" id="PRO_5005892300" evidence="1">
    <location>
        <begin position="26"/>
        <end position="193"/>
    </location>
</feature>
<evidence type="ECO:0000259" key="2">
    <source>
        <dbReference type="PROSITE" id="PS50279"/>
    </source>
</evidence>
<dbReference type="PRINTS" id="PR00759">
    <property type="entry name" value="BASICPTASE"/>
</dbReference>
<keyword evidence="1" id="KW-0732">Signal</keyword>
<dbReference type="CDD" id="cd00109">
    <property type="entry name" value="Kunitz-type"/>
    <property type="match status" value="1"/>
</dbReference>
<dbReference type="AlphaFoldDB" id="A0A0N4ZTJ1"/>
<evidence type="ECO:0000313" key="3">
    <source>
        <dbReference type="Proteomes" id="UP000038045"/>
    </source>
</evidence>
<evidence type="ECO:0000313" key="4">
    <source>
        <dbReference type="WBParaSite" id="PTRK_0001181900.1"/>
    </source>
</evidence>
<reference evidence="4" key="1">
    <citation type="submission" date="2017-02" db="UniProtKB">
        <authorList>
            <consortium name="WormBaseParasite"/>
        </authorList>
    </citation>
    <scope>IDENTIFICATION</scope>
</reference>
<protein>
    <submittedName>
        <fullName evidence="4">BPTI/Kunitz inhibitor domain-containing protein</fullName>
    </submittedName>
</protein>
<dbReference type="Proteomes" id="UP000038045">
    <property type="component" value="Unplaced"/>
</dbReference>
<dbReference type="SUPFAM" id="SSF57362">
    <property type="entry name" value="BPTI-like"/>
    <property type="match status" value="1"/>
</dbReference>
<keyword evidence="3" id="KW-1185">Reference proteome</keyword>
<dbReference type="PROSITE" id="PS00280">
    <property type="entry name" value="BPTI_KUNITZ_1"/>
    <property type="match status" value="1"/>
</dbReference>
<dbReference type="PANTHER" id="PTHR47248">
    <property type="entry name" value="PROTEIN CBG06772"/>
    <property type="match status" value="1"/>
</dbReference>
<dbReference type="SMART" id="SM00131">
    <property type="entry name" value="KU"/>
    <property type="match status" value="1"/>
</dbReference>
<dbReference type="InterPro" id="IPR036880">
    <property type="entry name" value="Kunitz_BPTI_sf"/>
</dbReference>
<dbReference type="InterPro" id="IPR002223">
    <property type="entry name" value="Kunitz_BPTI"/>
</dbReference>
<dbReference type="STRING" id="131310.A0A0N4ZTJ1"/>
<proteinExistence type="predicted"/>
<dbReference type="GO" id="GO:0004867">
    <property type="term" value="F:serine-type endopeptidase inhibitor activity"/>
    <property type="evidence" value="ECO:0007669"/>
    <property type="project" value="InterPro"/>
</dbReference>
<name>A0A0N4ZTJ1_PARTI</name>
<dbReference type="WBParaSite" id="PTRK_0001181900.1">
    <property type="protein sequence ID" value="PTRK_0001181900.1"/>
    <property type="gene ID" value="PTRK_0001181900"/>
</dbReference>